<feature type="domain" description="KaiC" evidence="10">
    <location>
        <begin position="1"/>
        <end position="234"/>
    </location>
</feature>
<dbReference type="GO" id="GO:0140664">
    <property type="term" value="F:ATP-dependent DNA damage sensor activity"/>
    <property type="evidence" value="ECO:0007669"/>
    <property type="project" value="InterPro"/>
</dbReference>
<dbReference type="GeneID" id="27135693"/>
<keyword evidence="7" id="KW-0378">Hydrolase</keyword>
<keyword evidence="8" id="KW-0067">ATP-binding</keyword>
<sequence length="453" mass="51588">MSRTGIEYFDKYILKDGFPDGSLILVAGEPGAGKTIFSATFVYNGAKKFGERGVYISFAETKKEFYEAMKQLGMDFEELENKGLFKFIDLVTVGKEAIDKEIGFLMEELARFQPKRVVLDSISVFAQILGLEKTRVFLHTMLGRFIKAQNSTALLIAEKPVGTEKIGYGIEEFVVDGVIILKYEALGEVSRRIMEIPKIRRRSVERTQYEYVITSKGIEFLEIPELRREEMGYTTERITTGIDRLDEMLGGGIYKGSSVLLVGMTGTGKSTFALHFVIANALQGRKAVYISFEEPMDQIIRAAKNYGLPIEEAMEENLRIFTWIPESMTPVHTFLRIRKIIEEFDPEVLVIDSLTSLRQHMEGKELAKMLRYLGLITKARRITTYFTLNEETNFEVVPFTGASTMVDVIIGLRYHVQDGSIERRMAIVKSRASNHSRKIHKYEITDKGVEIYE</sequence>
<dbReference type="RefSeq" id="WP_062372784.1">
    <property type="nucleotide sequence ID" value="NZ_CP007140.1"/>
</dbReference>
<evidence type="ECO:0000313" key="11">
    <source>
        <dbReference type="EMBL" id="AJC72176.1"/>
    </source>
</evidence>
<dbReference type="EC" id="2.7.11.1" evidence="1"/>
<name>A0A0X1KLP1_9EURY</name>
<dbReference type="GO" id="GO:0003677">
    <property type="term" value="F:DNA binding"/>
    <property type="evidence" value="ECO:0007669"/>
    <property type="project" value="InterPro"/>
</dbReference>
<dbReference type="EMBL" id="CP007140">
    <property type="protein sequence ID" value="AJC72176.1"/>
    <property type="molecule type" value="Genomic_DNA"/>
</dbReference>
<dbReference type="SUPFAM" id="SSF52540">
    <property type="entry name" value="P-loop containing nucleoside triphosphate hydrolases"/>
    <property type="match status" value="2"/>
</dbReference>
<dbReference type="InterPro" id="IPR014774">
    <property type="entry name" value="KaiC-like_dom"/>
</dbReference>
<dbReference type="PANTHER" id="PTHR43637:SF1">
    <property type="entry name" value="UPF0273 PROTEIN TM_0370"/>
    <property type="match status" value="1"/>
</dbReference>
<feature type="domain" description="KaiC" evidence="10">
    <location>
        <begin position="236"/>
        <end position="453"/>
    </location>
</feature>
<dbReference type="InterPro" id="IPR030665">
    <property type="entry name" value="KaiC"/>
</dbReference>
<dbReference type="OrthoDB" id="27015at2157"/>
<dbReference type="InterPro" id="IPR003593">
    <property type="entry name" value="AAA+_ATPase"/>
</dbReference>
<reference evidence="11 12" key="1">
    <citation type="submission" date="2014-01" db="EMBL/GenBank/DDBJ databases">
        <title>Genome sequencing of Thermococcus guaymasensis.</title>
        <authorList>
            <person name="Zhang X."/>
            <person name="Alvare G."/>
            <person name="Fristensky B."/>
            <person name="Chen L."/>
            <person name="Suen T."/>
            <person name="Chen Q."/>
            <person name="Ma K."/>
        </authorList>
    </citation>
    <scope>NUCLEOTIDE SEQUENCE [LARGE SCALE GENOMIC DNA]</scope>
    <source>
        <strain evidence="11 12">DSM 11113</strain>
    </source>
</reference>
<dbReference type="PATRIC" id="fig|1432656.3.peg.1661"/>
<dbReference type="InterPro" id="IPR020588">
    <property type="entry name" value="RecA_ATP-bd"/>
</dbReference>
<dbReference type="GO" id="GO:0004674">
    <property type="term" value="F:protein serine/threonine kinase activity"/>
    <property type="evidence" value="ECO:0007669"/>
    <property type="project" value="UniProtKB-EC"/>
</dbReference>
<feature type="domain" description="RecA family profile 1" evidence="9">
    <location>
        <begin position="234"/>
        <end position="299"/>
    </location>
</feature>
<dbReference type="Proteomes" id="UP000062043">
    <property type="component" value="Chromosome"/>
</dbReference>
<evidence type="ECO:0000256" key="8">
    <source>
        <dbReference type="ARBA" id="ARBA00022840"/>
    </source>
</evidence>
<dbReference type="GO" id="GO:0005524">
    <property type="term" value="F:ATP binding"/>
    <property type="evidence" value="ECO:0007669"/>
    <property type="project" value="UniProtKB-KW"/>
</dbReference>
<evidence type="ECO:0000256" key="4">
    <source>
        <dbReference type="ARBA" id="ARBA00022737"/>
    </source>
</evidence>
<evidence type="ECO:0000256" key="3">
    <source>
        <dbReference type="ARBA" id="ARBA00022679"/>
    </source>
</evidence>
<keyword evidence="4" id="KW-0677">Repeat</keyword>
<proteinExistence type="predicted"/>
<evidence type="ECO:0000259" key="9">
    <source>
        <dbReference type="PROSITE" id="PS50162"/>
    </source>
</evidence>
<dbReference type="PROSITE" id="PS51146">
    <property type="entry name" value="KAIC"/>
    <property type="match status" value="2"/>
</dbReference>
<dbReference type="Pfam" id="PF06745">
    <property type="entry name" value="ATPase"/>
    <property type="match status" value="2"/>
</dbReference>
<keyword evidence="6" id="KW-0418">Kinase</keyword>
<dbReference type="SMART" id="SM00382">
    <property type="entry name" value="AAA"/>
    <property type="match status" value="2"/>
</dbReference>
<dbReference type="PANTHER" id="PTHR43637">
    <property type="entry name" value="UPF0273 PROTEIN TM_0370"/>
    <property type="match status" value="1"/>
</dbReference>
<evidence type="ECO:0000256" key="7">
    <source>
        <dbReference type="ARBA" id="ARBA00022801"/>
    </source>
</evidence>
<accession>A0A0X1KLP1</accession>
<evidence type="ECO:0000313" key="12">
    <source>
        <dbReference type="Proteomes" id="UP000062043"/>
    </source>
</evidence>
<evidence type="ECO:0000259" key="10">
    <source>
        <dbReference type="PROSITE" id="PS51146"/>
    </source>
</evidence>
<keyword evidence="5" id="KW-0547">Nucleotide-binding</keyword>
<dbReference type="PIRSF" id="PIRSF039117">
    <property type="entry name" value="KaiC"/>
    <property type="match status" value="1"/>
</dbReference>
<gene>
    <name evidence="11" type="ORF">X802_08525</name>
</gene>
<evidence type="ECO:0000256" key="2">
    <source>
        <dbReference type="ARBA" id="ARBA00022553"/>
    </source>
</evidence>
<dbReference type="PRINTS" id="PR01874">
    <property type="entry name" value="DNAREPAIRADA"/>
</dbReference>
<dbReference type="GO" id="GO:0006281">
    <property type="term" value="P:DNA repair"/>
    <property type="evidence" value="ECO:0007669"/>
    <property type="project" value="InterPro"/>
</dbReference>
<evidence type="ECO:0000256" key="5">
    <source>
        <dbReference type="ARBA" id="ARBA00022741"/>
    </source>
</evidence>
<dbReference type="InterPro" id="IPR027417">
    <property type="entry name" value="P-loop_NTPase"/>
</dbReference>
<evidence type="ECO:0000256" key="6">
    <source>
        <dbReference type="ARBA" id="ARBA00022777"/>
    </source>
</evidence>
<evidence type="ECO:0000256" key="1">
    <source>
        <dbReference type="ARBA" id="ARBA00012513"/>
    </source>
</evidence>
<organism evidence="11 12">
    <name type="scientific">Thermococcus guaymasensis DSM 11113</name>
    <dbReference type="NCBI Taxonomy" id="1432656"/>
    <lineage>
        <taxon>Archaea</taxon>
        <taxon>Methanobacteriati</taxon>
        <taxon>Methanobacteriota</taxon>
        <taxon>Thermococci</taxon>
        <taxon>Thermococcales</taxon>
        <taxon>Thermococcaceae</taxon>
        <taxon>Thermococcus</taxon>
    </lineage>
</organism>
<dbReference type="InterPro" id="IPR010624">
    <property type="entry name" value="KaiC_dom"/>
</dbReference>
<keyword evidence="12" id="KW-1185">Reference proteome</keyword>
<dbReference type="AlphaFoldDB" id="A0A0X1KLP1"/>
<dbReference type="STRING" id="1432656.X802_08525"/>
<protein>
    <recommendedName>
        <fullName evidence="1">non-specific serine/threonine protein kinase</fullName>
        <ecNumber evidence="1">2.7.11.1</ecNumber>
    </recommendedName>
</protein>
<dbReference type="Gene3D" id="3.40.50.300">
    <property type="entry name" value="P-loop containing nucleotide triphosphate hydrolases"/>
    <property type="match status" value="2"/>
</dbReference>
<dbReference type="GO" id="GO:0016787">
    <property type="term" value="F:hydrolase activity"/>
    <property type="evidence" value="ECO:0007669"/>
    <property type="project" value="UniProtKB-KW"/>
</dbReference>
<dbReference type="KEGG" id="tgy:X802_08525"/>
<keyword evidence="2" id="KW-0597">Phosphoprotein</keyword>
<keyword evidence="3" id="KW-0808">Transferase</keyword>
<dbReference type="PROSITE" id="PS50162">
    <property type="entry name" value="RECA_2"/>
    <property type="match status" value="1"/>
</dbReference>